<dbReference type="InterPro" id="IPR001087">
    <property type="entry name" value="GDSL"/>
</dbReference>
<evidence type="ECO:0000313" key="3">
    <source>
        <dbReference type="EMBL" id="KAJ7083595.1"/>
    </source>
</evidence>
<dbReference type="GO" id="GO:0016788">
    <property type="term" value="F:hydrolase activity, acting on ester bonds"/>
    <property type="evidence" value="ECO:0007669"/>
    <property type="project" value="InterPro"/>
</dbReference>
<feature type="chain" id="PRO_5042111630" evidence="2">
    <location>
        <begin position="20"/>
        <end position="314"/>
    </location>
</feature>
<evidence type="ECO:0000256" key="1">
    <source>
        <dbReference type="ARBA" id="ARBA00022801"/>
    </source>
</evidence>
<comment type="caution">
    <text evidence="3">The sequence shown here is derived from an EMBL/GenBank/DDBJ whole genome shotgun (WGS) entry which is preliminary data.</text>
</comment>
<dbReference type="Gene3D" id="3.40.50.1110">
    <property type="entry name" value="SGNH hydrolase"/>
    <property type="match status" value="1"/>
</dbReference>
<feature type="signal peptide" evidence="2">
    <location>
        <begin position="1"/>
        <end position="19"/>
    </location>
</feature>
<keyword evidence="4" id="KW-1185">Reference proteome</keyword>
<sequence length="314" mass="34281">MVLSSLLSATFLAVSGIHAVGVRPGQIKNLVTFGDSYSDVRVTGDQGVAWPDYAAGYAHVALHPFARAGATCSNNLTFRPFPPVFESQLPLYFTETANGSLHLPAENTIYTLWIGTNDLGVSALLTGDPGPAVSLVDVTECMVNWVKVLYASGARNFIFQNMIPLELTILYAADSYPNRYWALERNTTEWSILMRETSRSGNRLTQLMLQALAPALHGAHIALFDSHSLFQDMFDHPARYFNGTAPLNVTGAWDACVSPPGGGALDCTVANGTDRDSFLWADELHPSEQSDRIVAREIALTLQGKKSRWATWLS</sequence>
<dbReference type="SUPFAM" id="SSF52266">
    <property type="entry name" value="SGNH hydrolase"/>
    <property type="match status" value="1"/>
</dbReference>
<dbReference type="Proteomes" id="UP001222325">
    <property type="component" value="Unassembled WGS sequence"/>
</dbReference>
<dbReference type="PANTHER" id="PTHR45648">
    <property type="entry name" value="GDSL LIPASE/ACYLHYDROLASE FAMILY PROTEIN (AFU_ORTHOLOGUE AFUA_4G14700)"/>
    <property type="match status" value="1"/>
</dbReference>
<dbReference type="PANTHER" id="PTHR45648:SF22">
    <property type="entry name" value="GDSL LIPASE_ACYLHYDROLASE FAMILY PROTEIN (AFU_ORTHOLOGUE AFUA_4G14700)"/>
    <property type="match status" value="1"/>
</dbReference>
<keyword evidence="2" id="KW-0732">Signal</keyword>
<dbReference type="InterPro" id="IPR051058">
    <property type="entry name" value="GDSL_Est/Lipase"/>
</dbReference>
<dbReference type="InterPro" id="IPR036514">
    <property type="entry name" value="SGNH_hydro_sf"/>
</dbReference>
<keyword evidence="1" id="KW-0378">Hydrolase</keyword>
<organism evidence="3 4">
    <name type="scientific">Mycena belliarum</name>
    <dbReference type="NCBI Taxonomy" id="1033014"/>
    <lineage>
        <taxon>Eukaryota</taxon>
        <taxon>Fungi</taxon>
        <taxon>Dikarya</taxon>
        <taxon>Basidiomycota</taxon>
        <taxon>Agaricomycotina</taxon>
        <taxon>Agaricomycetes</taxon>
        <taxon>Agaricomycetidae</taxon>
        <taxon>Agaricales</taxon>
        <taxon>Marasmiineae</taxon>
        <taxon>Mycenaceae</taxon>
        <taxon>Mycena</taxon>
    </lineage>
</organism>
<protein>
    <submittedName>
        <fullName evidence="3">GDSL lipase/esterase</fullName>
    </submittedName>
</protein>
<gene>
    <name evidence="3" type="ORF">B0H15DRAFT_415584</name>
</gene>
<dbReference type="EMBL" id="JARJCN010000040">
    <property type="protein sequence ID" value="KAJ7083595.1"/>
    <property type="molecule type" value="Genomic_DNA"/>
</dbReference>
<reference evidence="3" key="1">
    <citation type="submission" date="2023-03" db="EMBL/GenBank/DDBJ databases">
        <title>Massive genome expansion in bonnet fungi (Mycena s.s.) driven by repeated elements and novel gene families across ecological guilds.</title>
        <authorList>
            <consortium name="Lawrence Berkeley National Laboratory"/>
            <person name="Harder C.B."/>
            <person name="Miyauchi S."/>
            <person name="Viragh M."/>
            <person name="Kuo A."/>
            <person name="Thoen E."/>
            <person name="Andreopoulos B."/>
            <person name="Lu D."/>
            <person name="Skrede I."/>
            <person name="Drula E."/>
            <person name="Henrissat B."/>
            <person name="Morin E."/>
            <person name="Kohler A."/>
            <person name="Barry K."/>
            <person name="LaButti K."/>
            <person name="Morin E."/>
            <person name="Salamov A."/>
            <person name="Lipzen A."/>
            <person name="Mereny Z."/>
            <person name="Hegedus B."/>
            <person name="Baldrian P."/>
            <person name="Stursova M."/>
            <person name="Weitz H."/>
            <person name="Taylor A."/>
            <person name="Grigoriev I.V."/>
            <person name="Nagy L.G."/>
            <person name="Martin F."/>
            <person name="Kauserud H."/>
        </authorList>
    </citation>
    <scope>NUCLEOTIDE SEQUENCE</scope>
    <source>
        <strain evidence="3">CBHHK173m</strain>
    </source>
</reference>
<evidence type="ECO:0000256" key="2">
    <source>
        <dbReference type="SAM" id="SignalP"/>
    </source>
</evidence>
<proteinExistence type="predicted"/>
<name>A0AAD6TY11_9AGAR</name>
<evidence type="ECO:0000313" key="4">
    <source>
        <dbReference type="Proteomes" id="UP001222325"/>
    </source>
</evidence>
<dbReference type="AlphaFoldDB" id="A0AAD6TY11"/>
<dbReference type="Pfam" id="PF00657">
    <property type="entry name" value="Lipase_GDSL"/>
    <property type="match status" value="1"/>
</dbReference>
<accession>A0AAD6TY11</accession>